<dbReference type="GO" id="GO:0004803">
    <property type="term" value="F:transposase activity"/>
    <property type="evidence" value="ECO:0007669"/>
    <property type="project" value="InterPro"/>
</dbReference>
<dbReference type="Proteomes" id="UP000250163">
    <property type="component" value="Chromosome MORIYA"/>
</dbReference>
<evidence type="ECO:0000313" key="3">
    <source>
        <dbReference type="Proteomes" id="UP000250163"/>
    </source>
</evidence>
<dbReference type="GO" id="GO:0006313">
    <property type="term" value="P:DNA transposition"/>
    <property type="evidence" value="ECO:0007669"/>
    <property type="project" value="InterPro"/>
</dbReference>
<organism evidence="2 3">
    <name type="scientific">Moritella yayanosii</name>
    <dbReference type="NCBI Taxonomy" id="69539"/>
    <lineage>
        <taxon>Bacteria</taxon>
        <taxon>Pseudomonadati</taxon>
        <taxon>Pseudomonadota</taxon>
        <taxon>Gammaproteobacteria</taxon>
        <taxon>Alteromonadales</taxon>
        <taxon>Moritellaceae</taxon>
        <taxon>Moritella</taxon>
    </lineage>
</organism>
<keyword evidence="3" id="KW-1185">Reference proteome</keyword>
<proteinExistence type="predicted"/>
<dbReference type="InterPro" id="IPR007069">
    <property type="entry name" value="Transposase_32"/>
</dbReference>
<name>A0A330LNL8_9GAMM</name>
<gene>
    <name evidence="2" type="ORF">MORIYA_1103</name>
</gene>
<dbReference type="EMBL" id="LS483250">
    <property type="protein sequence ID" value="SQD77581.1"/>
    <property type="molecule type" value="Genomic_DNA"/>
</dbReference>
<dbReference type="KEGG" id="mya:MORIYA_1103"/>
<protein>
    <submittedName>
        <fullName evidence="2">Transposase</fullName>
    </submittedName>
</protein>
<accession>A0A330LNL8</accession>
<evidence type="ECO:0000313" key="2">
    <source>
        <dbReference type="EMBL" id="SQD77581.1"/>
    </source>
</evidence>
<reference evidence="3" key="1">
    <citation type="submission" date="2018-05" db="EMBL/GenBank/DDBJ databases">
        <authorList>
            <person name="Cea G.-C."/>
            <person name="William W."/>
        </authorList>
    </citation>
    <scope>NUCLEOTIDE SEQUENCE [LARGE SCALE GENOMIC DNA]</scope>
    <source>
        <strain evidence="3">DB21MT 5</strain>
    </source>
</reference>
<feature type="domain" description="Transposase IS801/IS1294" evidence="1">
    <location>
        <begin position="47"/>
        <end position="94"/>
    </location>
</feature>
<dbReference type="Pfam" id="PF04986">
    <property type="entry name" value="Y2_Tnp"/>
    <property type="match status" value="1"/>
</dbReference>
<evidence type="ECO:0000259" key="1">
    <source>
        <dbReference type="Pfam" id="PF04986"/>
    </source>
</evidence>
<dbReference type="AlphaFoldDB" id="A0A330LNL8"/>
<dbReference type="RefSeq" id="WP_408632077.1">
    <property type="nucleotide sequence ID" value="NZ_LS483250.1"/>
</dbReference>
<dbReference type="PANTHER" id="PTHR37023">
    <property type="entry name" value="TRANSPOSASE"/>
    <property type="match status" value="1"/>
</dbReference>
<sequence length="96" mass="10993">MVTFTLPSELRPLARSQSKALYQTMFSVAASILKDFARRKHGGEISFTTVLHTHSRQRNLHPHLHIIVASGSYNKTRNQWHKGKRNYLFNAFALTG</sequence>
<dbReference type="PANTHER" id="PTHR37023:SF1">
    <property type="entry name" value="ISSOD25 TRANSPOSASE TNPA_ISSOD25"/>
    <property type="match status" value="1"/>
</dbReference>
<dbReference type="GO" id="GO:0003677">
    <property type="term" value="F:DNA binding"/>
    <property type="evidence" value="ECO:0007669"/>
    <property type="project" value="InterPro"/>
</dbReference>